<dbReference type="AlphaFoldDB" id="A0A4Z2E768"/>
<comment type="caution">
    <text evidence="1">The sequence shown here is derived from an EMBL/GenBank/DDBJ whole genome shotgun (WGS) entry which is preliminary data.</text>
</comment>
<keyword evidence="2" id="KW-1185">Reference proteome</keyword>
<reference evidence="1 2" key="1">
    <citation type="submission" date="2019-03" db="EMBL/GenBank/DDBJ databases">
        <title>First draft genome of Liparis tanakae, snailfish: a comprehensive survey of snailfish specific genes.</title>
        <authorList>
            <person name="Kim W."/>
            <person name="Song I."/>
            <person name="Jeong J.-H."/>
            <person name="Kim D."/>
            <person name="Kim S."/>
            <person name="Ryu S."/>
            <person name="Song J.Y."/>
            <person name="Lee S.K."/>
        </authorList>
    </citation>
    <scope>NUCLEOTIDE SEQUENCE [LARGE SCALE GENOMIC DNA]</scope>
    <source>
        <tissue evidence="1">Muscle</tissue>
    </source>
</reference>
<evidence type="ECO:0000313" key="1">
    <source>
        <dbReference type="EMBL" id="TNN24766.1"/>
    </source>
</evidence>
<gene>
    <name evidence="1" type="ORF">EYF80_065108</name>
</gene>
<evidence type="ECO:0000313" key="2">
    <source>
        <dbReference type="Proteomes" id="UP000314294"/>
    </source>
</evidence>
<proteinExistence type="predicted"/>
<dbReference type="EMBL" id="SRLO01014323">
    <property type="protein sequence ID" value="TNN24766.1"/>
    <property type="molecule type" value="Genomic_DNA"/>
</dbReference>
<name>A0A4Z2E768_9TELE</name>
<accession>A0A4Z2E768</accession>
<organism evidence="1 2">
    <name type="scientific">Liparis tanakae</name>
    <name type="common">Tanaka's snailfish</name>
    <dbReference type="NCBI Taxonomy" id="230148"/>
    <lineage>
        <taxon>Eukaryota</taxon>
        <taxon>Metazoa</taxon>
        <taxon>Chordata</taxon>
        <taxon>Craniata</taxon>
        <taxon>Vertebrata</taxon>
        <taxon>Euteleostomi</taxon>
        <taxon>Actinopterygii</taxon>
        <taxon>Neopterygii</taxon>
        <taxon>Teleostei</taxon>
        <taxon>Neoteleostei</taxon>
        <taxon>Acanthomorphata</taxon>
        <taxon>Eupercaria</taxon>
        <taxon>Perciformes</taxon>
        <taxon>Cottioidei</taxon>
        <taxon>Cottales</taxon>
        <taxon>Liparidae</taxon>
        <taxon>Liparis</taxon>
    </lineage>
</organism>
<dbReference type="Proteomes" id="UP000314294">
    <property type="component" value="Unassembled WGS sequence"/>
</dbReference>
<protein>
    <submittedName>
        <fullName evidence="1">Uncharacterized protein</fullName>
    </submittedName>
</protein>
<sequence length="135" mass="15832">MIPKLTQKCFILTNKCTKVSACKFRFPVERQKAQKAQQEQLASIFQLPRPPKEFKVLDASLQAGVVFHRADGEDASLKGDFNRMTNWTRPGSVFSRRDRTVQPHMKYQSAPRTGRYTSDRMDWTFLMWLMTEREQ</sequence>